<dbReference type="AlphaFoldDB" id="A0A917YUC4"/>
<protein>
    <submittedName>
        <fullName evidence="1">Uncharacterized protein</fullName>
    </submittedName>
</protein>
<dbReference type="Proteomes" id="UP000606935">
    <property type="component" value="Unassembled WGS sequence"/>
</dbReference>
<comment type="caution">
    <text evidence="1">The sequence shown here is derived from an EMBL/GenBank/DDBJ whole genome shotgun (WGS) entry which is preliminary data.</text>
</comment>
<dbReference type="InterPro" id="IPR029465">
    <property type="entry name" value="ATPgrasp_TupA"/>
</dbReference>
<dbReference type="EMBL" id="BMLS01000001">
    <property type="protein sequence ID" value="GGO64699.1"/>
    <property type="molecule type" value="Genomic_DNA"/>
</dbReference>
<reference evidence="1" key="2">
    <citation type="submission" date="2020-09" db="EMBL/GenBank/DDBJ databases">
        <authorList>
            <person name="Sun Q."/>
            <person name="Zhou Y."/>
        </authorList>
    </citation>
    <scope>NUCLEOTIDE SEQUENCE</scope>
    <source>
        <strain evidence="1">CGMCC 1.7086</strain>
    </source>
</reference>
<dbReference type="Pfam" id="PF14305">
    <property type="entry name" value="ATPgrasp_TupA"/>
    <property type="match status" value="1"/>
</dbReference>
<reference evidence="1" key="1">
    <citation type="journal article" date="2014" name="Int. J. Syst. Evol. Microbiol.">
        <title>Complete genome sequence of Corynebacterium casei LMG S-19264T (=DSM 44701T), isolated from a smear-ripened cheese.</title>
        <authorList>
            <consortium name="US DOE Joint Genome Institute (JGI-PGF)"/>
            <person name="Walter F."/>
            <person name="Albersmeier A."/>
            <person name="Kalinowski J."/>
            <person name="Ruckert C."/>
        </authorList>
    </citation>
    <scope>NUCLEOTIDE SEQUENCE</scope>
    <source>
        <strain evidence="1">CGMCC 1.7086</strain>
    </source>
</reference>
<organism evidence="1 2">
    <name type="scientific">Bowmanella pacifica</name>
    <dbReference type="NCBI Taxonomy" id="502051"/>
    <lineage>
        <taxon>Bacteria</taxon>
        <taxon>Pseudomonadati</taxon>
        <taxon>Pseudomonadota</taxon>
        <taxon>Gammaproteobacteria</taxon>
        <taxon>Alteromonadales</taxon>
        <taxon>Alteromonadaceae</taxon>
        <taxon>Bowmanella</taxon>
    </lineage>
</organism>
<dbReference type="RefSeq" id="WP_188689751.1">
    <property type="nucleotide sequence ID" value="NZ_BMLS01000001.1"/>
</dbReference>
<sequence>MINKVELVAKLKRHLSLLISFISDECYCRIVYFIKNRKPLNLSNPRSFSESLYVFKLSKEMDDYRKYVDKYSVREYVKDVVGEKYLNGLLSFYTDENDFKLDELPNKFVLKLNNASGYNLVVTDKSKHSEKKIKKLIRQWLNVDFYLITRERQYKNIERKVIAEEFLDSGGGSQLVDYKVYCFNGKPHMIQVISERSGFNQEHTYYDCDWKKLSVYRKEYSEGKAEEKPDNLSELLDCARKLAGDFSFCRVDFYIVKNRIFFGEITFIPANANLTFLPESEDLKLAGMMRKA</sequence>
<accession>A0A917YUC4</accession>
<keyword evidence="2" id="KW-1185">Reference proteome</keyword>
<name>A0A917YUC4_9ALTE</name>
<gene>
    <name evidence="1" type="ORF">GCM10010982_04760</name>
</gene>
<proteinExistence type="predicted"/>
<evidence type="ECO:0000313" key="2">
    <source>
        <dbReference type="Proteomes" id="UP000606935"/>
    </source>
</evidence>
<evidence type="ECO:0000313" key="1">
    <source>
        <dbReference type="EMBL" id="GGO64699.1"/>
    </source>
</evidence>